<dbReference type="AlphaFoldDB" id="A0A1S1V7F4"/>
<dbReference type="EMBL" id="MKIE01000003">
    <property type="protein sequence ID" value="OHW62365.1"/>
    <property type="molecule type" value="Genomic_DNA"/>
</dbReference>
<comment type="caution">
    <text evidence="1">The sequence shown here is derived from an EMBL/GenBank/DDBJ whole genome shotgun (WGS) entry which is preliminary data.</text>
</comment>
<keyword evidence="1" id="KW-0808">Transferase</keyword>
<reference evidence="1 2" key="1">
    <citation type="submission" date="2016-09" db="EMBL/GenBank/DDBJ databases">
        <title>Genome sequence of Eubacterium angustum.</title>
        <authorList>
            <person name="Poehlein A."/>
            <person name="Daniel R."/>
        </authorList>
    </citation>
    <scope>NUCLEOTIDE SEQUENCE [LARGE SCALE GENOMIC DNA]</scope>
    <source>
        <strain evidence="1 2">DSM 1989</strain>
    </source>
</reference>
<dbReference type="PANTHER" id="PTHR46638:SF1">
    <property type="entry name" value="CORRINOID ADENOSYLTRANSFERASE"/>
    <property type="match status" value="1"/>
</dbReference>
<dbReference type="OrthoDB" id="9810309at2"/>
<protein>
    <submittedName>
        <fullName evidence="1">Cob(I)yrinic acid a,c-diamide adenosyltransferase</fullName>
        <ecNumber evidence="1">2.5.1.17</ecNumber>
    </submittedName>
</protein>
<dbReference type="PIRSF" id="PIRSF015617">
    <property type="entry name" value="Adensltrnsf_CobA"/>
    <property type="match status" value="1"/>
</dbReference>
<dbReference type="Pfam" id="PF02572">
    <property type="entry name" value="CobA_CobO_BtuR"/>
    <property type="match status" value="1"/>
</dbReference>
<sequence length="177" mass="19622">MKLQTGLIHIYTGDGKGKTTAAIGQGLRASGNDLSVYMVQFLKSSNTGELRALEKVENFSIFRFERPRGFFWTLSDEEKAELQEDIDKAMEFISSVITNSDCDVLILDEIMGAISNNLVCSEELASLLKSKPEAMEIILTGRNAPENLIEISDYVSVITPLKHPFESGIPARKGIEY</sequence>
<dbReference type="STRING" id="39480.EUAN_09280"/>
<organism evidence="1 2">
    <name type="scientific">Andreesenia angusta</name>
    <dbReference type="NCBI Taxonomy" id="39480"/>
    <lineage>
        <taxon>Bacteria</taxon>
        <taxon>Bacillati</taxon>
        <taxon>Bacillota</taxon>
        <taxon>Tissierellia</taxon>
        <taxon>Tissierellales</taxon>
        <taxon>Gottschalkiaceae</taxon>
        <taxon>Andreesenia</taxon>
    </lineage>
</organism>
<dbReference type="GO" id="GO:0005524">
    <property type="term" value="F:ATP binding"/>
    <property type="evidence" value="ECO:0007669"/>
    <property type="project" value="InterPro"/>
</dbReference>
<gene>
    <name evidence="1" type="primary">cobO</name>
    <name evidence="1" type="ORF">EUAN_09280</name>
</gene>
<keyword evidence="2" id="KW-1185">Reference proteome</keyword>
<dbReference type="InterPro" id="IPR003724">
    <property type="entry name" value="CblAdoTrfase_CobA"/>
</dbReference>
<dbReference type="Gene3D" id="3.40.50.300">
    <property type="entry name" value="P-loop containing nucleotide triphosphate hydrolases"/>
    <property type="match status" value="1"/>
</dbReference>
<dbReference type="GO" id="GO:0008817">
    <property type="term" value="F:corrinoid adenosyltransferase activity"/>
    <property type="evidence" value="ECO:0007669"/>
    <property type="project" value="UniProtKB-EC"/>
</dbReference>
<accession>A0A1S1V7F4</accession>
<dbReference type="GO" id="GO:0009236">
    <property type="term" value="P:cobalamin biosynthetic process"/>
    <property type="evidence" value="ECO:0007669"/>
    <property type="project" value="InterPro"/>
</dbReference>
<dbReference type="EC" id="2.5.1.17" evidence="1"/>
<proteinExistence type="predicted"/>
<dbReference type="SUPFAM" id="SSF52540">
    <property type="entry name" value="P-loop containing nucleoside triphosphate hydrolases"/>
    <property type="match status" value="1"/>
</dbReference>
<dbReference type="InterPro" id="IPR027417">
    <property type="entry name" value="P-loop_NTPase"/>
</dbReference>
<dbReference type="RefSeq" id="WP_071062170.1">
    <property type="nucleotide sequence ID" value="NZ_MKIE01000003.1"/>
</dbReference>
<evidence type="ECO:0000313" key="2">
    <source>
        <dbReference type="Proteomes" id="UP000180254"/>
    </source>
</evidence>
<name>A0A1S1V7F4_9FIRM</name>
<dbReference type="PANTHER" id="PTHR46638">
    <property type="entry name" value="CORRINOID ADENOSYLTRANSFERASE"/>
    <property type="match status" value="1"/>
</dbReference>
<dbReference type="Proteomes" id="UP000180254">
    <property type="component" value="Unassembled WGS sequence"/>
</dbReference>
<evidence type="ECO:0000313" key="1">
    <source>
        <dbReference type="EMBL" id="OHW62365.1"/>
    </source>
</evidence>